<feature type="compositionally biased region" description="Basic and acidic residues" evidence="3">
    <location>
        <begin position="1106"/>
        <end position="1123"/>
    </location>
</feature>
<feature type="region of interest" description="Disordered" evidence="3">
    <location>
        <begin position="214"/>
        <end position="259"/>
    </location>
</feature>
<keyword evidence="1 2" id="KW-0175">Coiled coil</keyword>
<feature type="compositionally biased region" description="Polar residues" evidence="3">
    <location>
        <begin position="2107"/>
        <end position="2118"/>
    </location>
</feature>
<dbReference type="Proteomes" id="UP001194746">
    <property type="component" value="Unassembled WGS sequence"/>
</dbReference>
<evidence type="ECO:0000256" key="1">
    <source>
        <dbReference type="ARBA" id="ARBA00023054"/>
    </source>
</evidence>
<evidence type="ECO:0000313" key="5">
    <source>
        <dbReference type="Proteomes" id="UP001194746"/>
    </source>
</evidence>
<feature type="compositionally biased region" description="Polar residues" evidence="3">
    <location>
        <begin position="765"/>
        <end position="781"/>
    </location>
</feature>
<name>A0AAD4CNF6_ASPNN</name>
<dbReference type="GO" id="GO:0005856">
    <property type="term" value="C:cytoskeleton"/>
    <property type="evidence" value="ECO:0007669"/>
    <property type="project" value="TreeGrafter"/>
</dbReference>
<feature type="region of interest" description="Disordered" evidence="3">
    <location>
        <begin position="933"/>
        <end position="1279"/>
    </location>
</feature>
<feature type="compositionally biased region" description="Polar residues" evidence="3">
    <location>
        <begin position="313"/>
        <end position="329"/>
    </location>
</feature>
<gene>
    <name evidence="4" type="ORF">FE257_007066</name>
</gene>
<proteinExistence type="predicted"/>
<feature type="coiled-coil region" evidence="2">
    <location>
        <begin position="1746"/>
        <end position="1878"/>
    </location>
</feature>
<evidence type="ECO:0000256" key="3">
    <source>
        <dbReference type="SAM" id="MobiDB-lite"/>
    </source>
</evidence>
<dbReference type="PANTHER" id="PTHR32083">
    <property type="entry name" value="CILIA AND FLAGELLA-ASSOCIATED PROTEIN 58-RELATED"/>
    <property type="match status" value="1"/>
</dbReference>
<reference evidence="4" key="2">
    <citation type="submission" date="2020-02" db="EMBL/GenBank/DDBJ databases">
        <authorList>
            <person name="Gilchrist C.L.M."/>
            <person name="Chooi Y.-H."/>
        </authorList>
    </citation>
    <scope>NUCLEOTIDE SEQUENCE</scope>
    <source>
        <strain evidence="4">MST-FP2251</strain>
    </source>
</reference>
<feature type="compositionally biased region" description="Pro residues" evidence="3">
    <location>
        <begin position="1173"/>
        <end position="1182"/>
    </location>
</feature>
<evidence type="ECO:0008006" key="6">
    <source>
        <dbReference type="Google" id="ProtNLM"/>
    </source>
</evidence>
<comment type="caution">
    <text evidence="4">The sequence shown here is derived from an EMBL/GenBank/DDBJ whole genome shotgun (WGS) entry which is preliminary data.</text>
</comment>
<organism evidence="4 5">
    <name type="scientific">Aspergillus nanangensis</name>
    <dbReference type="NCBI Taxonomy" id="2582783"/>
    <lineage>
        <taxon>Eukaryota</taxon>
        <taxon>Fungi</taxon>
        <taxon>Dikarya</taxon>
        <taxon>Ascomycota</taxon>
        <taxon>Pezizomycotina</taxon>
        <taxon>Eurotiomycetes</taxon>
        <taxon>Eurotiomycetidae</taxon>
        <taxon>Eurotiales</taxon>
        <taxon>Aspergillaceae</taxon>
        <taxon>Aspergillus</taxon>
        <taxon>Aspergillus subgen. Circumdati</taxon>
    </lineage>
</organism>
<keyword evidence="5" id="KW-1185">Reference proteome</keyword>
<feature type="coiled-coil region" evidence="2">
    <location>
        <begin position="1975"/>
        <end position="2002"/>
    </location>
</feature>
<feature type="compositionally biased region" description="Basic residues" evidence="3">
    <location>
        <begin position="183"/>
        <end position="195"/>
    </location>
</feature>
<feature type="compositionally biased region" description="Acidic residues" evidence="3">
    <location>
        <begin position="2200"/>
        <end position="2209"/>
    </location>
</feature>
<feature type="region of interest" description="Disordered" evidence="3">
    <location>
        <begin position="313"/>
        <end position="370"/>
    </location>
</feature>
<feature type="region of interest" description="Disordered" evidence="3">
    <location>
        <begin position="59"/>
        <end position="103"/>
    </location>
</feature>
<dbReference type="EMBL" id="VCAU01000033">
    <property type="protein sequence ID" value="KAF9889760.1"/>
    <property type="molecule type" value="Genomic_DNA"/>
</dbReference>
<feature type="region of interest" description="Disordered" evidence="3">
    <location>
        <begin position="2102"/>
        <end position="2234"/>
    </location>
</feature>
<feature type="compositionally biased region" description="Acidic residues" evidence="3">
    <location>
        <begin position="1391"/>
        <end position="1406"/>
    </location>
</feature>
<feature type="region of interest" description="Disordered" evidence="3">
    <location>
        <begin position="2058"/>
        <end position="2080"/>
    </location>
</feature>
<feature type="region of interest" description="Disordered" evidence="3">
    <location>
        <begin position="136"/>
        <end position="197"/>
    </location>
</feature>
<accession>A0AAD4CNF6</accession>
<feature type="compositionally biased region" description="Low complexity" evidence="3">
    <location>
        <begin position="1070"/>
        <end position="1079"/>
    </location>
</feature>
<feature type="compositionally biased region" description="Polar residues" evidence="3">
    <location>
        <begin position="172"/>
        <end position="181"/>
    </location>
</feature>
<feature type="compositionally biased region" description="Polar residues" evidence="3">
    <location>
        <begin position="140"/>
        <end position="152"/>
    </location>
</feature>
<feature type="compositionally biased region" description="Basic and acidic residues" evidence="3">
    <location>
        <begin position="967"/>
        <end position="983"/>
    </location>
</feature>
<reference evidence="4" key="1">
    <citation type="journal article" date="2019" name="Beilstein J. Org. Chem.">
        <title>Nanangenines: drimane sesquiterpenoids as the dominant metabolite cohort of a novel Australian fungus, Aspergillus nanangensis.</title>
        <authorList>
            <person name="Lacey H.J."/>
            <person name="Gilchrist C.L.M."/>
            <person name="Crombie A."/>
            <person name="Kalaitzis J.A."/>
            <person name="Vuong D."/>
            <person name="Rutledge P.J."/>
            <person name="Turner P."/>
            <person name="Pitt J.I."/>
            <person name="Lacey E."/>
            <person name="Chooi Y.H."/>
            <person name="Piggott A.M."/>
        </authorList>
    </citation>
    <scope>NUCLEOTIDE SEQUENCE</scope>
    <source>
        <strain evidence="4">MST-FP2251</strain>
    </source>
</reference>
<feature type="compositionally biased region" description="Polar residues" evidence="3">
    <location>
        <begin position="2126"/>
        <end position="2141"/>
    </location>
</feature>
<evidence type="ECO:0000313" key="4">
    <source>
        <dbReference type="EMBL" id="KAF9889760.1"/>
    </source>
</evidence>
<dbReference type="PANTHER" id="PTHR32083:SF0">
    <property type="entry name" value="CILIA AND FLAGELLA-ASSOCIATED PROTEIN 58"/>
    <property type="match status" value="1"/>
</dbReference>
<evidence type="ECO:0000256" key="2">
    <source>
        <dbReference type="SAM" id="Coils"/>
    </source>
</evidence>
<feature type="coiled-coil region" evidence="2">
    <location>
        <begin position="1532"/>
        <end position="1711"/>
    </location>
</feature>
<feature type="compositionally biased region" description="Basic and acidic residues" evidence="3">
    <location>
        <begin position="341"/>
        <end position="357"/>
    </location>
</feature>
<feature type="region of interest" description="Disordered" evidence="3">
    <location>
        <begin position="765"/>
        <end position="811"/>
    </location>
</feature>
<feature type="compositionally biased region" description="Low complexity" evidence="3">
    <location>
        <begin position="1133"/>
        <end position="1147"/>
    </location>
</feature>
<feature type="compositionally biased region" description="Pro residues" evidence="3">
    <location>
        <begin position="1148"/>
        <end position="1157"/>
    </location>
</feature>
<sequence length="2234" mass="245901">MRHVQVLPHTLGAYLDLAVSSANPAHSPPPPHSRDPSLHPESLQSDVPFISSVTSPAASIHSVAGSPGRQTASRDRSVTSIPPLSKYRNAWDSSTSSPENRKAESSIYYTTAWGSPYAAPSPRRLSSSLSQYAGIDRGSGASSPASVHSGTHQKSEAYNPELLRPSAAASLAKQSNGSTLTRSPKRGLPGKRGGKSIKDFTQDWINQYLSGEPRTERSNWLSDDSGSEAPSFFTAQPNFADDPSDDWLGLEQDTRNEDLLRTPTVADFVGRRGATGRQRAKEHLHKREDTLRQEDFWGFAYDKDPTPATMTEIQDTQAPSQMEPNKTSSPIEKPLPPPPMELEKGVDLRTASDKMSDRTSSTPTPRPKKKMVWRGKACFISLPLDDKRGSEESGFRLLEPEDVEQRLKQWEEEGYDTRGFSICDSEDTSNIELGGLSRPLYPDPAEAIEDWKTGNFGVSIPDKAEWDSYVQHLQEEKLRALGVFLGDDELQPSVSPASAAISQMGPFPGLVASPPIPTASAASNPLSVPHAFSPQLNQSANASIGLGSMASPASPFNVQTPFMGVEQNLLHGYHMPFQPTPPAQGSLTPQSFFNARHMGPSTIASTLPNMTSMLSPVSPLHDQSMFHPGLNEAPLQMKDLHDQMGLDAQDDGAEGQFLRPQTPTNPDHFHASTVEIAHPTPRGHSRGHNLSETLQKGLDQVPHPEYHLEAAIDRQLDEGDHEPPHNLDGSDLLQSRWALAENGDRNLQHLPQHVHQFYGGTLQEDTTQEGSDIDTNPSLSGTPHGPLANHIPWHEPKPSAESYGGGHRSKLSTSTFNVEAKEFDPKASTSSNPYPFQGNSLPFSPAAENPMFTFGTGFKPGANSFNVSAPSFTPGGVKANTNQSDGQGEFKFSSASLNVAAPVFSPSTSVQSSAFGQSIGSRAKIFGDVELAEASKPSKKSKAIPIVRPDSGHDKRSNDEEDEDEDFRAAPTDRSKRARRGDTASDEEAQYSVPNHALSESTNAQPSHAPKPSFTPAEGKENASPDAGDVTPSENKLTPTMDENVVERKDTPVSEASTWTPFDTKDEKAAATTDTSTQDQTHEVPNIASEKEAVPTQPIAQETGAGDDKGQDQSSKEHTEGDSKNAFLSPTAKPFEFKPAVPEFVPVPAEPPKPAPAEKPAGNDLMASRYAVPSPPQSPTPAEPDTNVKEDASEPAISSQRVLDHDYSDGSPDEDELNAIMEQLNDDSDVGIERITTPLPTNRLQESAIAPSKEKRHAPADIRSDPPSPSPGRGPVSHALNVPKLDFEAQSAASATPTKGFFSGMHSPVRQLINQNDQHISDWDDVLSSGEGEKLANRSRFFDRRINDLIGSVVEERLSPLERTLGAIQQSVANVTSAGQNKWLWNSTSPEVEDSDADDEDEEYEENASYRTRSPLRQRDRKLDKLKTVILEALANREAEQDTENPSVSELAQLRDSITELQAMTAHKLSQDPTADLREMIQDVVATQLLKQQSRPSDADEIGADSLMLQIDGLKSMLRITDERAEQEYKLRRDAQDSLAELQRLLKVAEEDAAQHSEAAESAEARFLQFKEEKIPYFEQVQFRADTLEQDHAKLKLTLAEISSKNISIEGTLDEHRFSSDNLKRENERLKAELEENKEENKSLRGITDHLKMRIEDGLHIRQNLSEKLDRVQDEMANVTRDVTRDQVSWRKREEEQIAKYNELQASYNRESKLREKLEFDITGLEQQEREAAKLKFVFGQSQQENARLEELVANMRVEHHDLELKAARFEREFNEARDSSRMEIQRTRTSMEADVEAANSQVNILRAELEAQILRLQSQLDNVRLDSDTARERYEMLLEEATEKKASALADLSEAKERAIEEQRRSHERGLNDLRERHARAMHNSSEDRQRAESHLMDRLALSDDKVKHLSDRVIHLEEKLEIAQSAARAAAEAAQSAKAIGSTPTHAASPSMSFNQGSTVPDKISPQALRESILVLQDQLQQRESRIEELEQEVASVDKDAPSKLKEKDTEINWLRELLGVRTDDLQDIINTVSQPSFDHNSVRDAAIRLKANLQMQQQERERAHSGQGFPSIPSLSELTASPRSFPLAAAAAWGNWRKARENGEQTPSKQSNASAFLSGLLTPPSSNVRQSPGASGPSTMGRRRPSEGRPLRNIDTTPRPLSARAGGKAREPPTTPPLLRRSSYDHDAEPTDYGEGSLEEEEENESTADGLVSASPEETGDDGPFGPEIIS</sequence>
<protein>
    <recommendedName>
        <fullName evidence="6">Myosin class II heavy chain</fullName>
    </recommendedName>
</protein>
<feature type="region of interest" description="Disordered" evidence="3">
    <location>
        <begin position="1384"/>
        <end position="1416"/>
    </location>
</feature>
<feature type="region of interest" description="Disordered" evidence="3">
    <location>
        <begin position="21"/>
        <end position="44"/>
    </location>
</feature>